<name>A0ACA9RVY6_9GLOM</name>
<feature type="non-terminal residue" evidence="1">
    <location>
        <position position="1"/>
    </location>
</feature>
<accession>A0ACA9RVY6</accession>
<evidence type="ECO:0000313" key="2">
    <source>
        <dbReference type="Proteomes" id="UP000789920"/>
    </source>
</evidence>
<protein>
    <submittedName>
        <fullName evidence="1">20360_t:CDS:1</fullName>
    </submittedName>
</protein>
<evidence type="ECO:0000313" key="1">
    <source>
        <dbReference type="EMBL" id="CAG8809687.1"/>
    </source>
</evidence>
<comment type="caution">
    <text evidence="1">The sequence shown here is derived from an EMBL/GenBank/DDBJ whole genome shotgun (WGS) entry which is preliminary data.</text>
</comment>
<sequence length="216" mass="25111">MKLFPEILDHIFNYLIDDKKSLHSCTLVSMDWCKSAVPILWKQPFMQIDVTKPSDKIIGIYSRFLSDDARAMLLIQGLKLPDYLLPTYYDADIEMNGVCSSSSSSFYSNNSIKNRFNNSLFYYPCFLRKFKYETFISCLEQWYLEVLEPLQIIDETIVNFKITPSNTWHNLARHNYNASSFNITIPSASNETGSSKISQYRTEEKQKIKAAWCPTL</sequence>
<keyword evidence="2" id="KW-1185">Reference proteome</keyword>
<feature type="non-terminal residue" evidence="1">
    <location>
        <position position="216"/>
    </location>
</feature>
<proteinExistence type="predicted"/>
<dbReference type="Proteomes" id="UP000789920">
    <property type="component" value="Unassembled WGS sequence"/>
</dbReference>
<dbReference type="EMBL" id="CAJVQC010070403">
    <property type="protein sequence ID" value="CAG8809687.1"/>
    <property type="molecule type" value="Genomic_DNA"/>
</dbReference>
<gene>
    <name evidence="1" type="ORF">RPERSI_LOCUS22918</name>
</gene>
<organism evidence="1 2">
    <name type="scientific">Racocetra persica</name>
    <dbReference type="NCBI Taxonomy" id="160502"/>
    <lineage>
        <taxon>Eukaryota</taxon>
        <taxon>Fungi</taxon>
        <taxon>Fungi incertae sedis</taxon>
        <taxon>Mucoromycota</taxon>
        <taxon>Glomeromycotina</taxon>
        <taxon>Glomeromycetes</taxon>
        <taxon>Diversisporales</taxon>
        <taxon>Gigasporaceae</taxon>
        <taxon>Racocetra</taxon>
    </lineage>
</organism>
<reference evidence="1" key="1">
    <citation type="submission" date="2021-06" db="EMBL/GenBank/DDBJ databases">
        <authorList>
            <person name="Kallberg Y."/>
            <person name="Tangrot J."/>
            <person name="Rosling A."/>
        </authorList>
    </citation>
    <scope>NUCLEOTIDE SEQUENCE</scope>
    <source>
        <strain evidence="1">MA461A</strain>
    </source>
</reference>